<dbReference type="AlphaFoldDB" id="A0A1E3H6J3"/>
<comment type="caution">
    <text evidence="1">The sequence shown here is derived from an EMBL/GenBank/DDBJ whole genome shotgun (WGS) entry which is preliminary data.</text>
</comment>
<gene>
    <name evidence="1" type="ORF">A6302_00672</name>
</gene>
<dbReference type="EMBL" id="MCRJ01000010">
    <property type="protein sequence ID" value="ODN71940.1"/>
    <property type="molecule type" value="Genomic_DNA"/>
</dbReference>
<protein>
    <submittedName>
        <fullName evidence="1">Uncharacterized protein</fullName>
    </submittedName>
</protein>
<organism evidence="1 2">
    <name type="scientific">Methylobrevis pamukkalensis</name>
    <dbReference type="NCBI Taxonomy" id="1439726"/>
    <lineage>
        <taxon>Bacteria</taxon>
        <taxon>Pseudomonadati</taxon>
        <taxon>Pseudomonadota</taxon>
        <taxon>Alphaproteobacteria</taxon>
        <taxon>Hyphomicrobiales</taxon>
        <taxon>Pleomorphomonadaceae</taxon>
        <taxon>Methylobrevis</taxon>
    </lineage>
</organism>
<accession>A0A1E3H6J3</accession>
<name>A0A1E3H6J3_9HYPH</name>
<keyword evidence="2" id="KW-1185">Reference proteome</keyword>
<dbReference type="Proteomes" id="UP000094622">
    <property type="component" value="Unassembled WGS sequence"/>
</dbReference>
<sequence>MLNDGSSPSSDNVLPRGMPSRSVDEAILMAERIFPEGWWALSGSAGLEGHKPAALVASDADNEPKPEAAETPALALVAATLATLYRRSK</sequence>
<reference evidence="1 2" key="1">
    <citation type="submission" date="2016-07" db="EMBL/GenBank/DDBJ databases">
        <title>Draft Genome Sequence of Methylobrevis pamukkalensis PK2.</title>
        <authorList>
            <person name="Vasilenko O.V."/>
            <person name="Doronina N.V."/>
            <person name="Shmareva M.N."/>
            <person name="Tarlachkov S.V."/>
            <person name="Mustakhimov I."/>
            <person name="Trotsenko Y.A."/>
        </authorList>
    </citation>
    <scope>NUCLEOTIDE SEQUENCE [LARGE SCALE GENOMIC DNA]</scope>
    <source>
        <strain evidence="1 2">PK2</strain>
    </source>
</reference>
<proteinExistence type="predicted"/>
<evidence type="ECO:0000313" key="2">
    <source>
        <dbReference type="Proteomes" id="UP000094622"/>
    </source>
</evidence>
<evidence type="ECO:0000313" key="1">
    <source>
        <dbReference type="EMBL" id="ODN71940.1"/>
    </source>
</evidence>